<dbReference type="SUPFAM" id="SSF142695">
    <property type="entry name" value="RibA-like"/>
    <property type="match status" value="1"/>
</dbReference>
<keyword evidence="6 9" id="KW-0862">Zinc</keyword>
<dbReference type="PANTHER" id="PTHR21327">
    <property type="entry name" value="GTP CYCLOHYDROLASE II-RELATED"/>
    <property type="match status" value="1"/>
</dbReference>
<evidence type="ECO:0000256" key="8">
    <source>
        <dbReference type="ARBA" id="ARBA00049295"/>
    </source>
</evidence>
<evidence type="ECO:0000256" key="6">
    <source>
        <dbReference type="ARBA" id="ARBA00022833"/>
    </source>
</evidence>
<dbReference type="HAMAP" id="MF_00179">
    <property type="entry name" value="RibA"/>
    <property type="match status" value="1"/>
</dbReference>
<evidence type="ECO:0000313" key="12">
    <source>
        <dbReference type="EMBL" id="NKE44747.1"/>
    </source>
</evidence>
<feature type="region of interest" description="Disordered" evidence="10">
    <location>
        <begin position="1"/>
        <end position="21"/>
    </location>
</feature>
<comment type="catalytic activity">
    <reaction evidence="8 9">
        <text>GTP + 4 H2O = 2,5-diamino-6-hydroxy-4-(5-phosphoribosylamino)-pyrimidine + formate + 2 phosphate + 3 H(+)</text>
        <dbReference type="Rhea" id="RHEA:23704"/>
        <dbReference type="ChEBI" id="CHEBI:15377"/>
        <dbReference type="ChEBI" id="CHEBI:15378"/>
        <dbReference type="ChEBI" id="CHEBI:15740"/>
        <dbReference type="ChEBI" id="CHEBI:37565"/>
        <dbReference type="ChEBI" id="CHEBI:43474"/>
        <dbReference type="ChEBI" id="CHEBI:58614"/>
        <dbReference type="EC" id="3.5.4.25"/>
    </reaction>
</comment>
<evidence type="ECO:0000256" key="2">
    <source>
        <dbReference type="ARBA" id="ARBA00022619"/>
    </source>
</evidence>
<comment type="pathway">
    <text evidence="1 9">Cofactor biosynthesis; riboflavin biosynthesis; 5-amino-6-(D-ribitylamino)uracil from GTP: step 1/4.</text>
</comment>
<dbReference type="PANTHER" id="PTHR21327:SF18">
    <property type="entry name" value="3,4-DIHYDROXY-2-BUTANONE 4-PHOSPHATE SYNTHASE"/>
    <property type="match status" value="1"/>
</dbReference>
<dbReference type="InterPro" id="IPR000926">
    <property type="entry name" value="RibA"/>
</dbReference>
<feature type="active site" description="Nucleophile" evidence="9">
    <location>
        <position position="332"/>
    </location>
</feature>
<feature type="binding site" evidence="9">
    <location>
        <begin position="252"/>
        <end position="256"/>
    </location>
    <ligand>
        <name>GTP</name>
        <dbReference type="ChEBI" id="CHEBI:37565"/>
    </ligand>
</feature>
<feature type="binding site" evidence="9">
    <location>
        <position position="257"/>
    </location>
    <ligand>
        <name>Zn(2+)</name>
        <dbReference type="ChEBI" id="CHEBI:29105"/>
        <note>catalytic</note>
    </ligand>
</feature>
<evidence type="ECO:0000256" key="5">
    <source>
        <dbReference type="ARBA" id="ARBA00022801"/>
    </source>
</evidence>
<evidence type="ECO:0000256" key="9">
    <source>
        <dbReference type="HAMAP-Rule" id="MF_00179"/>
    </source>
</evidence>
<proteinExistence type="inferred from homology"/>
<feature type="domain" description="GTP cyclohydrolase II" evidence="11">
    <location>
        <begin position="203"/>
        <end position="372"/>
    </location>
</feature>
<keyword evidence="4 9" id="KW-0547">Nucleotide-binding</keyword>
<feature type="binding site" evidence="9">
    <location>
        <position position="268"/>
    </location>
    <ligand>
        <name>Zn(2+)</name>
        <dbReference type="ChEBI" id="CHEBI:29105"/>
        <note>catalytic</note>
    </ligand>
</feature>
<dbReference type="Proteomes" id="UP000765160">
    <property type="component" value="Unassembled WGS sequence"/>
</dbReference>
<sequence length="399" mass="41271">MSSMAPIASQRPQGANDAASPDALASGLRAVHRAASELRRGTPILLGGPDGTLVVAAAETVSARGLRELAAAARGPAVLLLAPVRAAAVLQRPVPQALGAPAVGSAAEMGVVALRLPPSLLDPAALRSLADPTAERLLPEQPERTATPPQALPAIALAKLARLLPALVVAPAAESAASRLDLFAVRAADVVAYPIDAPASLTRVAEARVPLEDAPEARIIAFRAADGGIEHLAILVDSTAPTPTPGAVPLVRVHSECFTGDLLGSLRCDCGPQLRGAIKRMAADPAGGVLLYLAQEGRGIGLVNKLRAYTLQDQGLDTLDANRALGYGADERNFWVAAEMLRAIAVPRVRLLTNNPDKLAGLAACGIEVEGREAHQFEGNGVNDGYLETKARRFGHLLT</sequence>
<dbReference type="InterPro" id="IPR036144">
    <property type="entry name" value="RibA-like_sf"/>
</dbReference>
<dbReference type="Gene3D" id="3.40.50.10990">
    <property type="entry name" value="GTP cyclohydrolase II"/>
    <property type="match status" value="1"/>
</dbReference>
<feature type="binding site" evidence="9">
    <location>
        <position position="318"/>
    </location>
    <ligand>
        <name>GTP</name>
        <dbReference type="ChEBI" id="CHEBI:37565"/>
    </ligand>
</feature>
<name>A0ABX1EXC6_9PROT</name>
<feature type="binding site" evidence="9">
    <location>
        <position position="270"/>
    </location>
    <ligand>
        <name>Zn(2+)</name>
        <dbReference type="ChEBI" id="CHEBI:29105"/>
        <note>catalytic</note>
    </ligand>
</feature>
<comment type="caution">
    <text evidence="12">The sequence shown here is derived from an EMBL/GenBank/DDBJ whole genome shotgun (WGS) entry which is preliminary data.</text>
</comment>
<comment type="function">
    <text evidence="9">Catalyzes the conversion of GTP to 2,5-diamino-6-ribosylamino-4(3H)-pyrimidinone 5'-phosphate (DARP), formate and pyrophosphate.</text>
</comment>
<evidence type="ECO:0000256" key="4">
    <source>
        <dbReference type="ARBA" id="ARBA00022741"/>
    </source>
</evidence>
<feature type="active site" description="Proton acceptor" evidence="9">
    <location>
        <position position="330"/>
    </location>
</feature>
<evidence type="ECO:0000256" key="3">
    <source>
        <dbReference type="ARBA" id="ARBA00022723"/>
    </source>
</evidence>
<accession>A0ABX1EXC6</accession>
<reference evidence="12 13" key="1">
    <citation type="submission" date="2020-03" db="EMBL/GenBank/DDBJ databases">
        <title>Roseomonas selenitidurans sp. nov. isolated from soil.</title>
        <authorList>
            <person name="Liu H."/>
        </authorList>
    </citation>
    <scope>NUCLEOTIDE SEQUENCE [LARGE SCALE GENOMIC DNA]</scope>
    <source>
        <strain evidence="12 13">JCM 15073</strain>
    </source>
</reference>
<evidence type="ECO:0000259" key="11">
    <source>
        <dbReference type="Pfam" id="PF00925"/>
    </source>
</evidence>
<keyword evidence="3 9" id="KW-0479">Metal-binding</keyword>
<dbReference type="NCBIfam" id="NF001591">
    <property type="entry name" value="PRK00393.1"/>
    <property type="match status" value="1"/>
</dbReference>
<protein>
    <recommendedName>
        <fullName evidence="9">GTP cyclohydrolase-2</fullName>
        <ecNumber evidence="9">3.5.4.25</ecNumber>
    </recommendedName>
    <alternativeName>
        <fullName evidence="9">GTP cyclohydrolase II</fullName>
    </alternativeName>
</protein>
<evidence type="ECO:0000256" key="10">
    <source>
        <dbReference type="SAM" id="MobiDB-lite"/>
    </source>
</evidence>
<dbReference type="EC" id="3.5.4.25" evidence="9"/>
<dbReference type="Pfam" id="PF00925">
    <property type="entry name" value="GTP_cyclohydro2"/>
    <property type="match status" value="1"/>
</dbReference>
<keyword evidence="13" id="KW-1185">Reference proteome</keyword>
<feature type="binding site" evidence="9">
    <location>
        <position position="273"/>
    </location>
    <ligand>
        <name>GTP</name>
        <dbReference type="ChEBI" id="CHEBI:37565"/>
    </ligand>
</feature>
<organism evidence="12 13">
    <name type="scientific">Falsiroseomonas frigidaquae</name>
    <dbReference type="NCBI Taxonomy" id="487318"/>
    <lineage>
        <taxon>Bacteria</taxon>
        <taxon>Pseudomonadati</taxon>
        <taxon>Pseudomonadota</taxon>
        <taxon>Alphaproteobacteria</taxon>
        <taxon>Acetobacterales</taxon>
        <taxon>Roseomonadaceae</taxon>
        <taxon>Falsiroseomonas</taxon>
    </lineage>
</organism>
<dbReference type="InterPro" id="IPR032677">
    <property type="entry name" value="GTP_cyclohydro_II"/>
</dbReference>
<comment type="cofactor">
    <cofactor evidence="9">
        <name>Zn(2+)</name>
        <dbReference type="ChEBI" id="CHEBI:29105"/>
    </cofactor>
    <text evidence="9">Binds 1 zinc ion per subunit.</text>
</comment>
<feature type="binding site" evidence="9">
    <location>
        <position position="353"/>
    </location>
    <ligand>
        <name>GTP</name>
        <dbReference type="ChEBI" id="CHEBI:37565"/>
    </ligand>
</feature>
<gene>
    <name evidence="9 12" type="primary">ribA</name>
    <name evidence="12" type="ORF">HB662_08155</name>
</gene>
<dbReference type="GO" id="GO:0003935">
    <property type="term" value="F:GTP cyclohydrolase II activity"/>
    <property type="evidence" value="ECO:0007669"/>
    <property type="project" value="UniProtKB-EC"/>
</dbReference>
<evidence type="ECO:0000256" key="7">
    <source>
        <dbReference type="ARBA" id="ARBA00023134"/>
    </source>
</evidence>
<feature type="binding site" evidence="9">
    <location>
        <position position="358"/>
    </location>
    <ligand>
        <name>GTP</name>
        <dbReference type="ChEBI" id="CHEBI:37565"/>
    </ligand>
</feature>
<evidence type="ECO:0000313" key="13">
    <source>
        <dbReference type="Proteomes" id="UP000765160"/>
    </source>
</evidence>
<comment type="similarity">
    <text evidence="9">Belongs to the GTP cyclohydrolase II family.</text>
</comment>
<keyword evidence="2 9" id="KW-0686">Riboflavin biosynthesis</keyword>
<dbReference type="CDD" id="cd00641">
    <property type="entry name" value="GTP_cyclohydro2"/>
    <property type="match status" value="1"/>
</dbReference>
<dbReference type="EMBL" id="JAAVTX010000002">
    <property type="protein sequence ID" value="NKE44747.1"/>
    <property type="molecule type" value="Genomic_DNA"/>
</dbReference>
<feature type="binding site" evidence="9">
    <location>
        <begin position="296"/>
        <end position="298"/>
    </location>
    <ligand>
        <name>GTP</name>
        <dbReference type="ChEBI" id="CHEBI:37565"/>
    </ligand>
</feature>
<keyword evidence="5 9" id="KW-0378">Hydrolase</keyword>
<evidence type="ECO:0000256" key="1">
    <source>
        <dbReference type="ARBA" id="ARBA00004853"/>
    </source>
</evidence>
<keyword evidence="7 9" id="KW-0342">GTP-binding</keyword>